<dbReference type="InterPro" id="IPR036412">
    <property type="entry name" value="HAD-like_sf"/>
</dbReference>
<evidence type="ECO:0000313" key="6">
    <source>
        <dbReference type="Proteomes" id="UP000231267"/>
    </source>
</evidence>
<accession>A0A2J0LDB0</accession>
<dbReference type="Gene3D" id="3.40.50.1000">
    <property type="entry name" value="HAD superfamily/HAD-like"/>
    <property type="match status" value="1"/>
</dbReference>
<dbReference type="Pfam" id="PF06888">
    <property type="entry name" value="Put_Phosphatase"/>
    <property type="match status" value="1"/>
</dbReference>
<dbReference type="InterPro" id="IPR006384">
    <property type="entry name" value="HAD_hydro_PyrdxlP_Pase-like"/>
</dbReference>
<dbReference type="AlphaFoldDB" id="A0A2J0LDB0"/>
<dbReference type="Proteomes" id="UP000231267">
    <property type="component" value="Unassembled WGS sequence"/>
</dbReference>
<dbReference type="NCBIfam" id="TIGR01489">
    <property type="entry name" value="DKMTPPase-SF"/>
    <property type="match status" value="1"/>
</dbReference>
<dbReference type="SUPFAM" id="SSF56784">
    <property type="entry name" value="HAD-like"/>
    <property type="match status" value="1"/>
</dbReference>
<sequence length="233" mass="27272">MKKLILCDFDGTITRQDTLVKILDRFAGNAWHLIEKKILKEVFGNRIGLKQEFDLCDPKQATRDNIAGLLNEEIEIDPHFKQFLEFCRRESYEFVIVSGGFSLCIDTILKKYGLGSIPYYSNKLLFEKNKLRIENPYSSDDCALCGNCKTMHLRRYRSLGYYIIYIGDSTTDRCPVKYADMAFTKNHLTEYCLREKMAHIPYETFADIQAYLSEVTERYESYKNSGEKNEKYN</sequence>
<dbReference type="EMBL" id="PFGP01000139">
    <property type="protein sequence ID" value="PIW65855.1"/>
    <property type="molecule type" value="Genomic_DNA"/>
</dbReference>
<proteinExistence type="predicted"/>
<keyword evidence="2" id="KW-0479">Metal-binding</keyword>
<dbReference type="InterPro" id="IPR023214">
    <property type="entry name" value="HAD_sf"/>
</dbReference>
<keyword evidence="3" id="KW-0378">Hydrolase</keyword>
<evidence type="ECO:0000256" key="2">
    <source>
        <dbReference type="ARBA" id="ARBA00022723"/>
    </source>
</evidence>
<evidence type="ECO:0008006" key="7">
    <source>
        <dbReference type="Google" id="ProtNLM"/>
    </source>
</evidence>
<protein>
    <recommendedName>
        <fullName evidence="7">2-hydroxy-3-keto-5-methylthiopentenyl-1-phosphate phosphatase</fullName>
    </recommendedName>
</protein>
<dbReference type="GO" id="GO:0016791">
    <property type="term" value="F:phosphatase activity"/>
    <property type="evidence" value="ECO:0007669"/>
    <property type="project" value="InterPro"/>
</dbReference>
<evidence type="ECO:0000256" key="3">
    <source>
        <dbReference type="ARBA" id="ARBA00022801"/>
    </source>
</evidence>
<comment type="cofactor">
    <cofactor evidence="1">
        <name>Mg(2+)</name>
        <dbReference type="ChEBI" id="CHEBI:18420"/>
    </cofactor>
</comment>
<dbReference type="InterPro" id="IPR016965">
    <property type="entry name" value="Pase_PHOSPHO-typ"/>
</dbReference>
<dbReference type="Gene3D" id="3.90.1470.20">
    <property type="match status" value="1"/>
</dbReference>
<keyword evidence="4" id="KW-0460">Magnesium</keyword>
<organism evidence="5 6">
    <name type="scientific">Candidatus Taenaricola geysiri</name>
    <dbReference type="NCBI Taxonomy" id="1974752"/>
    <lineage>
        <taxon>Bacteria</taxon>
        <taxon>Pseudomonadati</taxon>
        <taxon>Candidatus Omnitrophota</taxon>
        <taxon>Candidatus Taenaricola</taxon>
    </lineage>
</organism>
<evidence type="ECO:0000256" key="1">
    <source>
        <dbReference type="ARBA" id="ARBA00001946"/>
    </source>
</evidence>
<dbReference type="InterPro" id="IPR050849">
    <property type="entry name" value="HAD-like_hydrolase_phosphatase"/>
</dbReference>
<evidence type="ECO:0000256" key="4">
    <source>
        <dbReference type="ARBA" id="ARBA00022842"/>
    </source>
</evidence>
<gene>
    <name evidence="5" type="ORF">COW11_06380</name>
</gene>
<dbReference type="PANTHER" id="PTHR28181:SF2">
    <property type="entry name" value="PHOSPHORIC MONOESTER HYDROLASE"/>
    <property type="match status" value="1"/>
</dbReference>
<dbReference type="GO" id="GO:0046872">
    <property type="term" value="F:metal ion binding"/>
    <property type="evidence" value="ECO:0007669"/>
    <property type="project" value="UniProtKB-KW"/>
</dbReference>
<dbReference type="PANTHER" id="PTHR28181">
    <property type="entry name" value="UPF0655 PROTEIN YCR015C"/>
    <property type="match status" value="1"/>
</dbReference>
<comment type="caution">
    <text evidence="5">The sequence shown here is derived from an EMBL/GenBank/DDBJ whole genome shotgun (WGS) entry which is preliminary data.</text>
</comment>
<name>A0A2J0LDB0_9BACT</name>
<reference evidence="5 6" key="1">
    <citation type="submission" date="2017-09" db="EMBL/GenBank/DDBJ databases">
        <title>Depth-based differentiation of microbial function through sediment-hosted aquifers and enrichment of novel symbionts in the deep terrestrial subsurface.</title>
        <authorList>
            <person name="Probst A.J."/>
            <person name="Ladd B."/>
            <person name="Jarett J.K."/>
            <person name="Geller-Mcgrath D.E."/>
            <person name="Sieber C.M."/>
            <person name="Emerson J.B."/>
            <person name="Anantharaman K."/>
            <person name="Thomas B.C."/>
            <person name="Malmstrom R."/>
            <person name="Stieglmeier M."/>
            <person name="Klingl A."/>
            <person name="Woyke T."/>
            <person name="Ryan C.M."/>
            <person name="Banfield J.F."/>
        </authorList>
    </citation>
    <scope>NUCLEOTIDE SEQUENCE [LARGE SCALE GENOMIC DNA]</scope>
    <source>
        <strain evidence="5">CG12_big_fil_rev_8_21_14_0_65_43_15</strain>
    </source>
</reference>
<dbReference type="NCBIfam" id="TIGR01488">
    <property type="entry name" value="HAD-SF-IB"/>
    <property type="match status" value="1"/>
</dbReference>
<evidence type="ECO:0000313" key="5">
    <source>
        <dbReference type="EMBL" id="PIW65855.1"/>
    </source>
</evidence>